<sequence length="136" mass="15583">MKIFTYLNFGGNCKEAFEFYEKHLGGKITFMMTHDQNPDVKDVPPEIKGKILHANMQIGETQLMASDVPDKFEPMRSAYLSLMVDSTAEAERIYVLLAEGGQIFMPMAETFFAFRFGMLRDRFGTSWMVLHSRPTP</sequence>
<dbReference type="Pfam" id="PF06983">
    <property type="entry name" value="3-dmu-9_3-mt"/>
    <property type="match status" value="1"/>
</dbReference>
<protein>
    <submittedName>
        <fullName evidence="2">PhnB protein</fullName>
    </submittedName>
</protein>
<evidence type="ECO:0000259" key="1">
    <source>
        <dbReference type="Pfam" id="PF06983"/>
    </source>
</evidence>
<keyword evidence="3" id="KW-1185">Reference proteome</keyword>
<organism evidence="2 3">
    <name type="scientific">Granulicella arctica</name>
    <dbReference type="NCBI Taxonomy" id="940613"/>
    <lineage>
        <taxon>Bacteria</taxon>
        <taxon>Pseudomonadati</taxon>
        <taxon>Acidobacteriota</taxon>
        <taxon>Terriglobia</taxon>
        <taxon>Terriglobales</taxon>
        <taxon>Acidobacteriaceae</taxon>
        <taxon>Granulicella</taxon>
    </lineage>
</organism>
<reference evidence="2 3" key="1">
    <citation type="submission" date="2020-07" db="EMBL/GenBank/DDBJ databases">
        <title>Genomic Encyclopedia of Type Strains, Phase IV (KMG-V): Genome sequencing to study the core and pangenomes of soil and plant-associated prokaryotes.</title>
        <authorList>
            <person name="Whitman W."/>
        </authorList>
    </citation>
    <scope>NUCLEOTIDE SEQUENCE [LARGE SCALE GENOMIC DNA]</scope>
    <source>
        <strain evidence="2 3">X4EP2</strain>
    </source>
</reference>
<dbReference type="PANTHER" id="PTHR33990:SF1">
    <property type="entry name" value="PROTEIN YJDN"/>
    <property type="match status" value="1"/>
</dbReference>
<dbReference type="AlphaFoldDB" id="A0A7Y9TRY4"/>
<dbReference type="PANTHER" id="PTHR33990">
    <property type="entry name" value="PROTEIN YJDN-RELATED"/>
    <property type="match status" value="1"/>
</dbReference>
<gene>
    <name evidence="2" type="ORF">HDF17_000870</name>
</gene>
<comment type="caution">
    <text evidence="2">The sequence shown here is derived from an EMBL/GenBank/DDBJ whole genome shotgun (WGS) entry which is preliminary data.</text>
</comment>
<proteinExistence type="predicted"/>
<dbReference type="Proteomes" id="UP000589520">
    <property type="component" value="Unassembled WGS sequence"/>
</dbReference>
<dbReference type="EMBL" id="JACCCW010000001">
    <property type="protein sequence ID" value="NYF78583.1"/>
    <property type="molecule type" value="Genomic_DNA"/>
</dbReference>
<name>A0A7Y9TRY4_9BACT</name>
<dbReference type="SUPFAM" id="SSF54593">
    <property type="entry name" value="Glyoxalase/Bleomycin resistance protein/Dihydroxybiphenyl dioxygenase"/>
    <property type="match status" value="1"/>
</dbReference>
<evidence type="ECO:0000313" key="2">
    <source>
        <dbReference type="EMBL" id="NYF78583.1"/>
    </source>
</evidence>
<dbReference type="Gene3D" id="3.10.180.10">
    <property type="entry name" value="2,3-Dihydroxybiphenyl 1,2-Dioxygenase, domain 1"/>
    <property type="match status" value="1"/>
</dbReference>
<evidence type="ECO:0000313" key="3">
    <source>
        <dbReference type="Proteomes" id="UP000589520"/>
    </source>
</evidence>
<dbReference type="RefSeq" id="WP_179488107.1">
    <property type="nucleotide sequence ID" value="NZ_JACCCW010000001.1"/>
</dbReference>
<dbReference type="InterPro" id="IPR028973">
    <property type="entry name" value="PhnB-like"/>
</dbReference>
<dbReference type="InterPro" id="IPR029068">
    <property type="entry name" value="Glyas_Bleomycin-R_OHBP_Dase"/>
</dbReference>
<feature type="domain" description="PhnB-like" evidence="1">
    <location>
        <begin position="2"/>
        <end position="129"/>
    </location>
</feature>
<accession>A0A7Y9TRY4</accession>
<dbReference type="CDD" id="cd06588">
    <property type="entry name" value="PhnB_like"/>
    <property type="match status" value="1"/>
</dbReference>